<dbReference type="Proteomes" id="UP000239814">
    <property type="component" value="Chromosome"/>
</dbReference>
<name>A0A2S0KEC9_9ACTN</name>
<organism evidence="2 3">
    <name type="scientific">Gordonia iterans</name>
    <dbReference type="NCBI Taxonomy" id="1004901"/>
    <lineage>
        <taxon>Bacteria</taxon>
        <taxon>Bacillati</taxon>
        <taxon>Actinomycetota</taxon>
        <taxon>Actinomycetes</taxon>
        <taxon>Mycobacteriales</taxon>
        <taxon>Gordoniaceae</taxon>
        <taxon>Gordonia</taxon>
    </lineage>
</organism>
<dbReference type="KEGG" id="git:C6V83_06950"/>
<keyword evidence="1" id="KW-1133">Transmembrane helix</keyword>
<proteinExistence type="predicted"/>
<dbReference type="AlphaFoldDB" id="A0A2S0KEC9"/>
<evidence type="ECO:0000313" key="2">
    <source>
        <dbReference type="EMBL" id="AVM00047.1"/>
    </source>
</evidence>
<reference evidence="2 3" key="1">
    <citation type="submission" date="2018-03" db="EMBL/GenBank/DDBJ databases">
        <title>Characteristics and genome of n-alkane degrading marine bacteria Gordonia iterans isolated from crude oil contaminated in Tae-an, South Korea.</title>
        <authorList>
            <person name="Lee S.-S."/>
            <person name="Kim H."/>
        </authorList>
    </citation>
    <scope>NUCLEOTIDE SEQUENCE [LARGE SCALE GENOMIC DNA]</scope>
    <source>
        <strain evidence="2 3">Co17</strain>
    </source>
</reference>
<sequence>MTMKPLTVNDTSLSAIVGRQSAAAGIVAERALAERFDAAAYAPAFGLIGAPFLSALAAAMSARAARLDSLSAAHTGQAAATTVAGLAYRGTDAAGATEMTA</sequence>
<evidence type="ECO:0000313" key="3">
    <source>
        <dbReference type="Proteomes" id="UP000239814"/>
    </source>
</evidence>
<keyword evidence="3" id="KW-1185">Reference proteome</keyword>
<accession>A0A2S0KEC9</accession>
<protein>
    <submittedName>
        <fullName evidence="2">ESX-1 secretion-associated protein</fullName>
    </submittedName>
</protein>
<gene>
    <name evidence="2" type="ORF">C6V83_06950</name>
</gene>
<dbReference type="EMBL" id="CP027433">
    <property type="protein sequence ID" value="AVM00047.1"/>
    <property type="molecule type" value="Genomic_DNA"/>
</dbReference>
<keyword evidence="1" id="KW-0472">Membrane</keyword>
<keyword evidence="1" id="KW-0812">Transmembrane</keyword>
<feature type="transmembrane region" description="Helical" evidence="1">
    <location>
        <begin position="38"/>
        <end position="59"/>
    </location>
</feature>
<evidence type="ECO:0000256" key="1">
    <source>
        <dbReference type="SAM" id="Phobius"/>
    </source>
</evidence>